<dbReference type="PROSITE" id="PS00161">
    <property type="entry name" value="ISOCITRATE_LYASE"/>
    <property type="match status" value="1"/>
</dbReference>
<keyword evidence="9" id="KW-1185">Reference proteome</keyword>
<evidence type="ECO:0000256" key="2">
    <source>
        <dbReference type="ARBA" id="ARBA00005704"/>
    </source>
</evidence>
<reference evidence="8" key="1">
    <citation type="submission" date="2022-07" db="EMBL/GenBank/DDBJ databases">
        <title>Draft genome sequence of Zalerion maritima ATCC 34329, a (micro)plastics degrading marine fungus.</title>
        <authorList>
            <person name="Paco A."/>
            <person name="Goncalves M.F.M."/>
            <person name="Rocha-Santos T.A.P."/>
            <person name="Alves A."/>
        </authorList>
    </citation>
    <scope>NUCLEOTIDE SEQUENCE</scope>
    <source>
        <strain evidence="8">ATCC 34329</strain>
    </source>
</reference>
<dbReference type="GO" id="GO:0005759">
    <property type="term" value="C:mitochondrial matrix"/>
    <property type="evidence" value="ECO:0007669"/>
    <property type="project" value="TreeGrafter"/>
</dbReference>
<keyword evidence="7" id="KW-0479">Metal-binding</keyword>
<dbReference type="InterPro" id="IPR015813">
    <property type="entry name" value="Pyrv/PenolPyrv_kinase-like_dom"/>
</dbReference>
<feature type="binding site" evidence="7">
    <location>
        <position position="185"/>
    </location>
    <ligand>
        <name>Mg(2+)</name>
        <dbReference type="ChEBI" id="CHEBI:18420"/>
    </ligand>
</feature>
<evidence type="ECO:0000256" key="5">
    <source>
        <dbReference type="PIRSR" id="PIRSR001362-1"/>
    </source>
</evidence>
<evidence type="ECO:0000256" key="3">
    <source>
        <dbReference type="ARBA" id="ARBA00023239"/>
    </source>
</evidence>
<comment type="caution">
    <text evidence="8">The sequence shown here is derived from an EMBL/GenBank/DDBJ whole genome shotgun (WGS) entry which is preliminary data.</text>
</comment>
<dbReference type="GO" id="GO:0046421">
    <property type="term" value="F:methylisocitrate lyase activity"/>
    <property type="evidence" value="ECO:0007669"/>
    <property type="project" value="UniProtKB-EC"/>
</dbReference>
<feature type="binding site" evidence="6">
    <location>
        <begin position="224"/>
        <end position="225"/>
    </location>
    <ligand>
        <name>substrate</name>
    </ligand>
</feature>
<dbReference type="GO" id="GO:0004451">
    <property type="term" value="F:isocitrate lyase activity"/>
    <property type="evidence" value="ECO:0007669"/>
    <property type="project" value="InterPro"/>
</dbReference>
<name>A0AAD5WUM9_9PEZI</name>
<dbReference type="Gene3D" id="1.10.10.850">
    <property type="match status" value="1"/>
</dbReference>
<accession>A0AAD5WUM9</accession>
<evidence type="ECO:0000256" key="4">
    <source>
        <dbReference type="PIRNR" id="PIRNR001362"/>
    </source>
</evidence>
<dbReference type="SUPFAM" id="SSF51621">
    <property type="entry name" value="Phosphoenolpyruvate/pyruvate domain"/>
    <property type="match status" value="1"/>
</dbReference>
<dbReference type="FunFam" id="1.10.10.850:FF:000001">
    <property type="entry name" value="Isocitrate lyase"/>
    <property type="match status" value="1"/>
</dbReference>
<feature type="active site" description="Proton acceptor" evidence="5">
    <location>
        <position position="223"/>
    </location>
</feature>
<organism evidence="8 9">
    <name type="scientific">Zalerion maritima</name>
    <dbReference type="NCBI Taxonomy" id="339359"/>
    <lineage>
        <taxon>Eukaryota</taxon>
        <taxon>Fungi</taxon>
        <taxon>Dikarya</taxon>
        <taxon>Ascomycota</taxon>
        <taxon>Pezizomycotina</taxon>
        <taxon>Sordariomycetes</taxon>
        <taxon>Lulworthiomycetidae</taxon>
        <taxon>Lulworthiales</taxon>
        <taxon>Lulworthiaceae</taxon>
        <taxon>Zalerion</taxon>
    </lineage>
</organism>
<proteinExistence type="inferred from homology"/>
<dbReference type="NCBIfam" id="TIGR01346">
    <property type="entry name" value="isocit_lyase"/>
    <property type="match status" value="1"/>
</dbReference>
<dbReference type="PANTHER" id="PTHR21631">
    <property type="entry name" value="ISOCITRATE LYASE/MALATE SYNTHASE"/>
    <property type="match status" value="1"/>
</dbReference>
<dbReference type="InterPro" id="IPR018523">
    <property type="entry name" value="Isocitrate_lyase_ph_CS"/>
</dbReference>
<dbReference type="InterPro" id="IPR006254">
    <property type="entry name" value="Isocitrate_lyase"/>
</dbReference>
<feature type="binding site" evidence="6">
    <location>
        <position position="476"/>
    </location>
    <ligand>
        <name>substrate</name>
    </ligand>
</feature>
<evidence type="ECO:0000313" key="9">
    <source>
        <dbReference type="Proteomes" id="UP001201980"/>
    </source>
</evidence>
<dbReference type="Gene3D" id="3.20.20.60">
    <property type="entry name" value="Phosphoenolpyruvate-binding domains"/>
    <property type="match status" value="1"/>
</dbReference>
<evidence type="ECO:0000256" key="7">
    <source>
        <dbReference type="PIRSR" id="PIRSR001362-3"/>
    </source>
</evidence>
<feature type="binding site" evidence="6">
    <location>
        <begin position="114"/>
        <end position="116"/>
    </location>
    <ligand>
        <name>substrate</name>
    </ligand>
</feature>
<gene>
    <name evidence="8" type="ORF">MKZ38_010152</name>
</gene>
<comment type="similarity">
    <text evidence="2 4">Belongs to the isocitrate lyase/PEP mutase superfamily. Isocitrate lyase family.</text>
</comment>
<keyword evidence="3 4" id="KW-0456">Lyase</keyword>
<evidence type="ECO:0000256" key="1">
    <source>
        <dbReference type="ARBA" id="ARBA00001050"/>
    </source>
</evidence>
<dbReference type="InterPro" id="IPR040442">
    <property type="entry name" value="Pyrv_kinase-like_dom_sf"/>
</dbReference>
<feature type="binding site" evidence="6">
    <location>
        <begin position="441"/>
        <end position="445"/>
    </location>
    <ligand>
        <name>substrate</name>
    </ligand>
</feature>
<evidence type="ECO:0000313" key="8">
    <source>
        <dbReference type="EMBL" id="KAJ2903267.1"/>
    </source>
</evidence>
<dbReference type="InterPro" id="IPR039556">
    <property type="entry name" value="ICL/PEPM"/>
</dbReference>
<feature type="binding site" evidence="6">
    <location>
        <position position="260"/>
    </location>
    <ligand>
        <name>substrate</name>
    </ligand>
</feature>
<dbReference type="PIRSF" id="PIRSF001362">
    <property type="entry name" value="Isocit_lyase"/>
    <property type="match status" value="1"/>
</dbReference>
<dbReference type="GO" id="GO:0019629">
    <property type="term" value="P:propionate catabolic process, 2-methylcitrate cycle"/>
    <property type="evidence" value="ECO:0007669"/>
    <property type="project" value="TreeGrafter"/>
</dbReference>
<dbReference type="Pfam" id="PF00463">
    <property type="entry name" value="ICL"/>
    <property type="match status" value="1"/>
</dbReference>
<dbReference type="EMBL" id="JAKWBI020000086">
    <property type="protein sequence ID" value="KAJ2903267.1"/>
    <property type="molecule type" value="Genomic_DNA"/>
</dbReference>
<dbReference type="AlphaFoldDB" id="A0AAD5WUM9"/>
<dbReference type="Proteomes" id="UP001201980">
    <property type="component" value="Unassembled WGS sequence"/>
</dbReference>
<keyword evidence="7" id="KW-0460">Magnesium</keyword>
<evidence type="ECO:0000256" key="6">
    <source>
        <dbReference type="PIRSR" id="PIRSR001362-2"/>
    </source>
</evidence>
<protein>
    <recommendedName>
        <fullName evidence="4">Isocitrate lyase</fullName>
    </recommendedName>
</protein>
<dbReference type="GO" id="GO:0046872">
    <property type="term" value="F:metal ion binding"/>
    <property type="evidence" value="ECO:0007669"/>
    <property type="project" value="UniProtKB-KW"/>
</dbReference>
<comment type="cofactor">
    <cofactor evidence="7">
        <name>Mg(2+)</name>
        <dbReference type="ChEBI" id="CHEBI:18420"/>
    </cofactor>
    <text evidence="7">Can also use Mn(2+) ion.</text>
</comment>
<dbReference type="CDD" id="cd00377">
    <property type="entry name" value="ICL_PEPM"/>
    <property type="match status" value="1"/>
</dbReference>
<comment type="catalytic activity">
    <reaction evidence="1">
        <text>(2S,3R)-3-hydroxybutane-1,2,3-tricarboxylate = pyruvate + succinate</text>
        <dbReference type="Rhea" id="RHEA:16809"/>
        <dbReference type="ChEBI" id="CHEBI:15361"/>
        <dbReference type="ChEBI" id="CHEBI:30031"/>
        <dbReference type="ChEBI" id="CHEBI:57429"/>
        <dbReference type="EC" id="4.1.3.30"/>
    </reaction>
</comment>
<dbReference type="PANTHER" id="PTHR21631:SF13">
    <property type="entry name" value="MITOCHONDRIAL 2-METHYLISOCITRATE LYASE ICL2"/>
    <property type="match status" value="1"/>
</dbReference>
<sequence length="556" mass="61643">MFSTGSAADGFQLLPESQKPGAAEDTLYEQQLKEVEAWWASPRYEGIKRPYTAHDVVSKRGSQTTIYPSSVMARKLWNLVKERERNGEPLHTMGAIDPIQMTQQAPHQEVLYVSGWACSSVLTTTNEVSPDFGDYPYNTVPNQVQRLSKAQSMHDRKQWDARRKLSAEERSKTPYVDFLRPIVADGDTGHGGLSAVLKLAKLFAENGAAGVHFEDQLHGGKKCGHLAGKVLVPTGDHINRLVAARFQWDIMGSENLVIARTDSESGKLLSSAIDVRDHEFILGVQESDVAPLAETLQKMEAEGASGGEIDKFEAEWVKKTELVTFDEAAEQQMRKQGVSEDKITCYLEKVKAEPSTGISQRRKLANSGLEKEIFFDWDVPRTREGYYHFRSGMPAATKRALAFAPYADMLWVETGDPSIEVAAKMARTVRKANPGKPLVYNLSPSFNWMAHGFTDETLQSFIWDLAREGFVLQLISLAGVHSTATITTELARRFKTEGMKAYVELVQRREKELGCEVLTHQKWSGAAYIDGILGAVQSGSSSSKSLGDGNTEGQFN</sequence>